<keyword evidence="3" id="KW-1185">Reference proteome</keyword>
<evidence type="ECO:0000313" key="3">
    <source>
        <dbReference type="Proteomes" id="UP001254813"/>
    </source>
</evidence>
<name>A0ABU2G3V4_9EURY</name>
<feature type="region of interest" description="Disordered" evidence="1">
    <location>
        <begin position="1"/>
        <end position="20"/>
    </location>
</feature>
<evidence type="ECO:0000313" key="2">
    <source>
        <dbReference type="EMBL" id="MDS0294964.1"/>
    </source>
</evidence>
<protein>
    <submittedName>
        <fullName evidence="2">Uncharacterized protein</fullName>
    </submittedName>
</protein>
<accession>A0ABU2G3V4</accession>
<dbReference type="EMBL" id="JAMQOQ010000003">
    <property type="protein sequence ID" value="MDS0294964.1"/>
    <property type="molecule type" value="Genomic_DNA"/>
</dbReference>
<evidence type="ECO:0000256" key="1">
    <source>
        <dbReference type="SAM" id="MobiDB-lite"/>
    </source>
</evidence>
<comment type="caution">
    <text evidence="2">The sequence shown here is derived from an EMBL/GenBank/DDBJ whole genome shotgun (WGS) entry which is preliminary data.</text>
</comment>
<gene>
    <name evidence="2" type="ORF">NDI79_12360</name>
</gene>
<dbReference type="Proteomes" id="UP001254813">
    <property type="component" value="Unassembled WGS sequence"/>
</dbReference>
<proteinExistence type="predicted"/>
<sequence length="56" mass="5734">MSTHNPAGARGSEAASSTESVIELSEVDFGYTSSPVVEDISEMGSIDVGEATPTDD</sequence>
<reference evidence="2 3" key="1">
    <citation type="submission" date="2022-06" db="EMBL/GenBank/DDBJ databases">
        <title>Halogeometricum sp. a new haloarchaeum isolate from saline soil.</title>
        <authorList>
            <person name="Strakova D."/>
            <person name="Galisteo C."/>
            <person name="Sanchez-Porro C."/>
            <person name="Ventosa A."/>
        </authorList>
    </citation>
    <scope>NUCLEOTIDE SEQUENCE [LARGE SCALE GENOMIC DNA]</scope>
    <source>
        <strain evidence="3">S3BR25-2</strain>
    </source>
</reference>
<feature type="region of interest" description="Disordered" evidence="1">
    <location>
        <begin position="26"/>
        <end position="56"/>
    </location>
</feature>
<organism evidence="2 3">
    <name type="scientific">Halogeometricum luteum</name>
    <dbReference type="NCBI Taxonomy" id="2950537"/>
    <lineage>
        <taxon>Archaea</taxon>
        <taxon>Methanobacteriati</taxon>
        <taxon>Methanobacteriota</taxon>
        <taxon>Stenosarchaea group</taxon>
        <taxon>Halobacteria</taxon>
        <taxon>Halobacteriales</taxon>
        <taxon>Haloferacaceae</taxon>
        <taxon>Halogeometricum</taxon>
    </lineage>
</organism>